<proteinExistence type="predicted"/>
<dbReference type="EMBL" id="PFGP01000110">
    <property type="protein sequence ID" value="PIW66129.1"/>
    <property type="molecule type" value="Genomic_DNA"/>
</dbReference>
<evidence type="ECO:0000313" key="2">
    <source>
        <dbReference type="Proteomes" id="UP000231267"/>
    </source>
</evidence>
<dbReference type="Proteomes" id="UP000231267">
    <property type="component" value="Unassembled WGS sequence"/>
</dbReference>
<name>A0A2J0LFY5_9BACT</name>
<comment type="caution">
    <text evidence="1">The sequence shown here is derived from an EMBL/GenBank/DDBJ whole genome shotgun (WGS) entry which is preliminary data.</text>
</comment>
<accession>A0A2J0LFY5</accession>
<gene>
    <name evidence="1" type="ORF">COW11_04895</name>
</gene>
<organism evidence="1 2">
    <name type="scientific">Candidatus Taenaricola geysiri</name>
    <dbReference type="NCBI Taxonomy" id="1974752"/>
    <lineage>
        <taxon>Bacteria</taxon>
        <taxon>Pseudomonadati</taxon>
        <taxon>Candidatus Omnitrophota</taxon>
        <taxon>Candidatus Taenaricola</taxon>
    </lineage>
</organism>
<dbReference type="InterPro" id="IPR008928">
    <property type="entry name" value="6-hairpin_glycosidase_sf"/>
</dbReference>
<dbReference type="SUPFAM" id="SSF48208">
    <property type="entry name" value="Six-hairpin glycosidases"/>
    <property type="match status" value="1"/>
</dbReference>
<protein>
    <submittedName>
        <fullName evidence="1">Uncharacterized protein</fullName>
    </submittedName>
</protein>
<feature type="non-terminal residue" evidence="1">
    <location>
        <position position="1659"/>
    </location>
</feature>
<sequence>MINNICIKITSIVIIAVFLLSNCFTQVGFTAPYAEKLRQKATAEDANGVGNLEEDLGMGRRGFLRTVGLGLAGLALSQFPSLAQGQIKYLADIDALASEHFLKDGLDFIDIQRIQGQEVVLPVNIPAQVLIQYHNKRGKPFKGFNFNGLCRSYISDSKNSNWPAGARYLAEYGRVHIYDASLAILADLAAGRIDQAKKGVNALIELGKDEQALGFTGGWHFSYNTSGDSWLDPRAPMGGTLWAIKAIYEYVRVALKDSKLRQEAVNHLDWTNEMVKELVFQLQVMNPEGSRYGLIRAMKYNALLDEINPKTAKRYTMDEIGYRAYQGNQNKISEQIIFEHNADLADVYRLAAIANKEAGQKDMAFVKELSSRHEILMNAIWEKAWVGDHFVTAMNPDGTLNESVAIDNNTWLAQVFLPYDEERAWQAIEYVWNEFRTRGKNGEIATKVEDLVLEDTPASLQQKYANEKFAGISFFDEGFSDPYVSISQEERDKLGQMVQPEATFGYIHFLLEFARATKDDIRRQEALNRAELLYKNMTITLKALYPGAGLPYATLFVLGYFNTLHAMASTASGLIVTKRMQGSPIGFVGVQPPEDFTFQGHVLKSKSKPMPGPKPVTPTELKAAVIKFEREFITLQLEIPSELKGKPLKAVPFIMTGRGSWSIQPFADSRAMFDVINGRVTVRTNSNRSPFKGNSDNGIETKARAVMIFESQAEFNEFMSDKREAAALKIFYINNDGKVEAVEELSFNPMVDSVMLGAFHGPAPVKAGPNSSAYIASREPLLNESLFAGIISGQEAIKASANGERIVTANMTGALRTRQKQNQLLKELELDGEWEEVQNTLQIEQLIFSPGGIQNAGLRSFKGSGVVADEFGNRPHWVYKLVNTQNKKFVYVGPDDIITLFSDNLDRKEQISEMRSEKENILAGYRNKALVILKLRQLLELKDEDLSKLEFLLRPAALGDIHFGYIDVLYVKLQEIWRRKYENVSLEKFIDILDDLGKLIGFLKQGKQLSAISPEEFIDISVAVDKLERGVLPEDNLIARIMVFHKRLLDWQNRLINESADWAQGRAGVVSVEQEAKTPAYHANLWIANRLSLILKNNGRKPLILDVGANLSVFWRILRQVLGSDFVHIADGVVDLEQDIDIYNQAPNPNKIYADISELPQIKEASDDFLYELLKTPNNFDIIVASFILDQLTPEQLRKAIVVFEGLLARPPNESLSINNLDKFPLLVIASPEHSPIQGLTFDKILRLAGYEVVIAQFNPGSILTQEASARILEEEGPERLRAIRGLTAKPFHVVIYAKTKSADMQQIEKIKLSDFTLRQGQRRIKTEDTTEPKISSLHRLNPDTLYNLDIIASLRPQDFQAQGQEIVTREAIQTETVYQVFENRLACLMYFNNYLTAQERPVLNLIVHLWDREDAVFLSREQVDFVMQRPYDNNIKRTVGYRRLIRDFLHLKEGIDEKHNQRLEKLRDSMISANRMGAHSFYSWNEIESAIRKERRKLEALRYTLWDIYTMEESYRSATGQESIFEQTRTFEVKRIRQIKEAVEEIKTEGTIPSVSSVAKRIGISHVGLSGWAGHHNIDLERLGVITLGPVDIQYRINKIKIIVADLTSKGKVPNATTVAKELGLANHAALVQWANRNSVDLENAGVLLAKPIDCQQR</sequence>
<reference evidence="1 2" key="1">
    <citation type="submission" date="2017-09" db="EMBL/GenBank/DDBJ databases">
        <title>Depth-based differentiation of microbial function through sediment-hosted aquifers and enrichment of novel symbionts in the deep terrestrial subsurface.</title>
        <authorList>
            <person name="Probst A.J."/>
            <person name="Ladd B."/>
            <person name="Jarett J.K."/>
            <person name="Geller-Mcgrath D.E."/>
            <person name="Sieber C.M."/>
            <person name="Emerson J.B."/>
            <person name="Anantharaman K."/>
            <person name="Thomas B.C."/>
            <person name="Malmstrom R."/>
            <person name="Stieglmeier M."/>
            <person name="Klingl A."/>
            <person name="Woyke T."/>
            <person name="Ryan C.M."/>
            <person name="Banfield J.F."/>
        </authorList>
    </citation>
    <scope>NUCLEOTIDE SEQUENCE [LARGE SCALE GENOMIC DNA]</scope>
    <source>
        <strain evidence="1">CG12_big_fil_rev_8_21_14_0_65_43_15</strain>
    </source>
</reference>
<dbReference type="GO" id="GO:0005975">
    <property type="term" value="P:carbohydrate metabolic process"/>
    <property type="evidence" value="ECO:0007669"/>
    <property type="project" value="InterPro"/>
</dbReference>
<evidence type="ECO:0000313" key="1">
    <source>
        <dbReference type="EMBL" id="PIW66129.1"/>
    </source>
</evidence>